<organism evidence="3 4">
    <name type="scientific">Rubrivirga litoralis</name>
    <dbReference type="NCBI Taxonomy" id="3075598"/>
    <lineage>
        <taxon>Bacteria</taxon>
        <taxon>Pseudomonadati</taxon>
        <taxon>Rhodothermota</taxon>
        <taxon>Rhodothermia</taxon>
        <taxon>Rhodothermales</taxon>
        <taxon>Rubricoccaceae</taxon>
        <taxon>Rubrivirga</taxon>
    </lineage>
</organism>
<evidence type="ECO:0000313" key="4">
    <source>
        <dbReference type="Proteomes" id="UP001267426"/>
    </source>
</evidence>
<feature type="transmembrane region" description="Helical" evidence="2">
    <location>
        <begin position="6"/>
        <end position="32"/>
    </location>
</feature>
<feature type="compositionally biased region" description="Basic and acidic residues" evidence="1">
    <location>
        <begin position="87"/>
        <end position="102"/>
    </location>
</feature>
<keyword evidence="2" id="KW-0472">Membrane</keyword>
<dbReference type="RefSeq" id="WP_311662675.1">
    <property type="nucleotide sequence ID" value="NZ_JAVRHT010000011.1"/>
</dbReference>
<sequence length="102" mass="11346">MTAVVLPLGAIVTGFVLVALPTVLLMAVWTVVTVLRILFPERPLPFDAAARRQRARIRGESVPVRLRDILEDQARQPVPAPPADGDLPDRHPLADDLWLRRN</sequence>
<name>A0ABU3BPX1_9BACT</name>
<keyword evidence="2" id="KW-1133">Transmembrane helix</keyword>
<reference evidence="3 4" key="1">
    <citation type="submission" date="2023-09" db="EMBL/GenBank/DDBJ databases">
        <authorList>
            <person name="Rey-Velasco X."/>
        </authorList>
    </citation>
    <scope>NUCLEOTIDE SEQUENCE [LARGE SCALE GENOMIC DNA]</scope>
    <source>
        <strain evidence="3 4">F394</strain>
    </source>
</reference>
<keyword evidence="4" id="KW-1185">Reference proteome</keyword>
<comment type="caution">
    <text evidence="3">The sequence shown here is derived from an EMBL/GenBank/DDBJ whole genome shotgun (WGS) entry which is preliminary data.</text>
</comment>
<evidence type="ECO:0000256" key="1">
    <source>
        <dbReference type="SAM" id="MobiDB-lite"/>
    </source>
</evidence>
<feature type="region of interest" description="Disordered" evidence="1">
    <location>
        <begin position="73"/>
        <end position="102"/>
    </location>
</feature>
<dbReference type="EMBL" id="JAVRHT010000011">
    <property type="protein sequence ID" value="MDT0631332.1"/>
    <property type="molecule type" value="Genomic_DNA"/>
</dbReference>
<dbReference type="Proteomes" id="UP001267426">
    <property type="component" value="Unassembled WGS sequence"/>
</dbReference>
<protein>
    <submittedName>
        <fullName evidence="3">Uncharacterized protein</fullName>
    </submittedName>
</protein>
<evidence type="ECO:0000256" key="2">
    <source>
        <dbReference type="SAM" id="Phobius"/>
    </source>
</evidence>
<keyword evidence="2" id="KW-0812">Transmembrane</keyword>
<evidence type="ECO:0000313" key="3">
    <source>
        <dbReference type="EMBL" id="MDT0631332.1"/>
    </source>
</evidence>
<proteinExistence type="predicted"/>
<accession>A0ABU3BPX1</accession>
<gene>
    <name evidence="3" type="ORF">RM540_06170</name>
</gene>